<comment type="caution">
    <text evidence="2">The sequence shown here is derived from an EMBL/GenBank/DDBJ whole genome shotgun (WGS) entry which is preliminary data.</text>
</comment>
<feature type="region of interest" description="Disordered" evidence="1">
    <location>
        <begin position="289"/>
        <end position="321"/>
    </location>
</feature>
<dbReference type="InParanoid" id="A0A2R5G641"/>
<dbReference type="EMBL" id="BEYU01000001">
    <property type="protein sequence ID" value="GBG23903.1"/>
    <property type="molecule type" value="Genomic_DNA"/>
</dbReference>
<evidence type="ECO:0000313" key="2">
    <source>
        <dbReference type="EMBL" id="GBG23903.1"/>
    </source>
</evidence>
<dbReference type="AlphaFoldDB" id="A0A2R5G641"/>
<dbReference type="Proteomes" id="UP000241890">
    <property type="component" value="Unassembled WGS sequence"/>
</dbReference>
<feature type="region of interest" description="Disordered" evidence="1">
    <location>
        <begin position="172"/>
        <end position="201"/>
    </location>
</feature>
<name>A0A2R5G641_9STRA</name>
<gene>
    <name evidence="2" type="ORF">FCC1311_001222</name>
</gene>
<proteinExistence type="predicted"/>
<feature type="compositionally biased region" description="Polar residues" evidence="1">
    <location>
        <begin position="408"/>
        <end position="425"/>
    </location>
</feature>
<keyword evidence="3" id="KW-1185">Reference proteome</keyword>
<accession>A0A2R5G641</accession>
<dbReference type="OrthoDB" id="77279at2759"/>
<sequence length="425" mass="46849">MASIQCGFVTLLDRKYQRNNKDTGQKNLRCFPNCDRTRGHIIHGYCGTFVNIFVKGESPGARLHAWAIFGLYRDSPDVRIGDVRKLQDIRSKLERGRGNPGRPWIPGERTESGFQFNRNRQGWHYGWTSSVHTSDSAHVLRAYVFEEMPNVEGHIRCVGYAESSEFRLLQQFSSPQQQQQQQVPPQSQSQPRPVFQHNTGHASASLAQMSQLQAQGGMTQPMNTFPDLQNASWAHQLYLPPNDQYQQPQNNRPEQSVAMFQQLAQNNPEAMAAFAYAAAGLGLWPAQTTTSGVGSHLGASYQPRRPSALLPQEEPPHDLQQERARQNLQGFSSASNLNISSMGVAYTRASPAAPEVPPIDESEPRGHLVRANATKSPHSPPPGSQAANPGHTQGVSSSLRPFGSSGSATWSSNMGNNNSNDAEND</sequence>
<reference evidence="2 3" key="1">
    <citation type="submission" date="2017-12" db="EMBL/GenBank/DDBJ databases">
        <title>Sequencing, de novo assembly and annotation of complete genome of a new Thraustochytrid species, strain FCC1311.</title>
        <authorList>
            <person name="Sedici K."/>
            <person name="Godart F."/>
            <person name="Aiese Cigliano R."/>
            <person name="Sanseverino W."/>
            <person name="Barakat M."/>
            <person name="Ortet P."/>
            <person name="Marechal E."/>
            <person name="Cagnac O."/>
            <person name="Amato A."/>
        </authorList>
    </citation>
    <scope>NUCLEOTIDE SEQUENCE [LARGE SCALE GENOMIC DNA]</scope>
</reference>
<feature type="region of interest" description="Disordered" evidence="1">
    <location>
        <begin position="351"/>
        <end position="425"/>
    </location>
</feature>
<feature type="compositionally biased region" description="Low complexity" evidence="1">
    <location>
        <begin position="394"/>
        <end position="407"/>
    </location>
</feature>
<protein>
    <submittedName>
        <fullName evidence="2">Uncharacterized protein</fullName>
    </submittedName>
</protein>
<evidence type="ECO:0000313" key="3">
    <source>
        <dbReference type="Proteomes" id="UP000241890"/>
    </source>
</evidence>
<organism evidence="2 3">
    <name type="scientific">Hondaea fermentalgiana</name>
    <dbReference type="NCBI Taxonomy" id="2315210"/>
    <lineage>
        <taxon>Eukaryota</taxon>
        <taxon>Sar</taxon>
        <taxon>Stramenopiles</taxon>
        <taxon>Bigyra</taxon>
        <taxon>Labyrinthulomycetes</taxon>
        <taxon>Thraustochytrida</taxon>
        <taxon>Thraustochytriidae</taxon>
        <taxon>Hondaea</taxon>
    </lineage>
</organism>
<evidence type="ECO:0000256" key="1">
    <source>
        <dbReference type="SAM" id="MobiDB-lite"/>
    </source>
</evidence>